<accession>A0ABT8RZY9</accession>
<dbReference type="RefSeq" id="WP_301806369.1">
    <property type="nucleotide sequence ID" value="NZ_JAUJZH010000004.1"/>
</dbReference>
<comment type="caution">
    <text evidence="2">The sequence shown here is derived from an EMBL/GenBank/DDBJ whole genome shotgun (WGS) entry which is preliminary data.</text>
</comment>
<organism evidence="2 3">
    <name type="scientific">Variovorax ginsengisoli</name>
    <dbReference type="NCBI Taxonomy" id="363844"/>
    <lineage>
        <taxon>Bacteria</taxon>
        <taxon>Pseudomonadati</taxon>
        <taxon>Pseudomonadota</taxon>
        <taxon>Betaproteobacteria</taxon>
        <taxon>Burkholderiales</taxon>
        <taxon>Comamonadaceae</taxon>
        <taxon>Variovorax</taxon>
    </lineage>
</organism>
<reference evidence="2" key="1">
    <citation type="submission" date="2023-06" db="EMBL/GenBank/DDBJ databases">
        <authorList>
            <person name="Jiang Y."/>
            <person name="Liu Q."/>
        </authorList>
    </citation>
    <scope>NUCLEOTIDE SEQUENCE</scope>
    <source>
        <strain evidence="2">CGMCC 1.12090</strain>
    </source>
</reference>
<name>A0ABT8RZY9_9BURK</name>
<dbReference type="Proteomes" id="UP001169027">
    <property type="component" value="Unassembled WGS sequence"/>
</dbReference>
<dbReference type="EMBL" id="JAUKVY010000004">
    <property type="protein sequence ID" value="MDO1532216.1"/>
    <property type="molecule type" value="Genomic_DNA"/>
</dbReference>
<sequence>MKNLQRQALLAACAALTLCAGTASAQTEAPRRSIEVEDARGGSAVLSVTGEVTAVDVANRIVSIKGPRGNINDLRVDPAVRNLEQVKVGDRVRLSYRIGVAVALVKGGDGIRERVETDAAAVAQKGARPGGIAVNRTTIVANVFSLDRKKNIVTLRGTSGQLVDVHVRDPKALQDVKVGDQVVANITESVALRVTPAPAK</sequence>
<keyword evidence="1" id="KW-0732">Signal</keyword>
<feature type="signal peptide" evidence="1">
    <location>
        <begin position="1"/>
        <end position="25"/>
    </location>
</feature>
<feature type="chain" id="PRO_5045802145" evidence="1">
    <location>
        <begin position="26"/>
        <end position="200"/>
    </location>
</feature>
<evidence type="ECO:0000313" key="3">
    <source>
        <dbReference type="Proteomes" id="UP001169027"/>
    </source>
</evidence>
<protein>
    <submittedName>
        <fullName evidence="2">Uncharacterized protein</fullName>
    </submittedName>
</protein>
<evidence type="ECO:0000256" key="1">
    <source>
        <dbReference type="SAM" id="SignalP"/>
    </source>
</evidence>
<keyword evidence="3" id="KW-1185">Reference proteome</keyword>
<evidence type="ECO:0000313" key="2">
    <source>
        <dbReference type="EMBL" id="MDO1532216.1"/>
    </source>
</evidence>
<proteinExistence type="predicted"/>
<gene>
    <name evidence="2" type="ORF">Q2T77_07940</name>
</gene>